<dbReference type="KEGG" id="mfo:Metfor_1988"/>
<name>L0HE41_METFS</name>
<proteinExistence type="predicted"/>
<dbReference type="SMART" id="SM00028">
    <property type="entry name" value="TPR"/>
    <property type="match status" value="2"/>
</dbReference>
<evidence type="ECO:0000313" key="4">
    <source>
        <dbReference type="Proteomes" id="UP000010824"/>
    </source>
</evidence>
<dbReference type="Pfam" id="PF13181">
    <property type="entry name" value="TPR_8"/>
    <property type="match status" value="2"/>
</dbReference>
<evidence type="ECO:0000256" key="1">
    <source>
        <dbReference type="ARBA" id="ARBA00022737"/>
    </source>
</evidence>
<sequence precursor="true">MKIVPILLILGIFLIACGCSFPGEDPSGQARVFAEKAVASLKDADRMVDEHPQNATAWCIRGMSYNSVLGQYDVAIESYNRGLALEPDNAICWLGKSITLRNMRQYDEADACFETACRLDPSFQQYRVNGRDTNANYFIMLRRGPAVP</sequence>
<gene>
    <name evidence="3" type="ordered locus">Metfor_1988</name>
</gene>
<dbReference type="EMBL" id="CP003167">
    <property type="protein sequence ID" value="AGB03002.1"/>
    <property type="molecule type" value="Genomic_DNA"/>
</dbReference>
<keyword evidence="4" id="KW-1185">Reference proteome</keyword>
<dbReference type="InParanoid" id="L0HE41"/>
<dbReference type="InterPro" id="IPR050498">
    <property type="entry name" value="Ycf3"/>
</dbReference>
<protein>
    <submittedName>
        <fullName evidence="3">Uncharacterized protein</fullName>
    </submittedName>
</protein>
<dbReference type="InterPro" id="IPR019734">
    <property type="entry name" value="TPR_rpt"/>
</dbReference>
<dbReference type="PANTHER" id="PTHR44858">
    <property type="entry name" value="TETRATRICOPEPTIDE REPEAT PROTEIN 6"/>
    <property type="match status" value="1"/>
</dbReference>
<dbReference type="GeneID" id="14309381"/>
<dbReference type="InterPro" id="IPR011990">
    <property type="entry name" value="TPR-like_helical_dom_sf"/>
</dbReference>
<evidence type="ECO:0000256" key="2">
    <source>
        <dbReference type="ARBA" id="ARBA00022803"/>
    </source>
</evidence>
<keyword evidence="1" id="KW-0677">Repeat</keyword>
<dbReference type="HOGENOM" id="CLU_142040_0_0_2"/>
<dbReference type="OrthoDB" id="115601at2157"/>
<accession>L0HE41</accession>
<dbReference type="PANTHER" id="PTHR44858:SF1">
    <property type="entry name" value="UDP-N-ACETYLGLUCOSAMINE--PEPTIDE N-ACETYLGLUCOSAMINYLTRANSFERASE SPINDLY-RELATED"/>
    <property type="match status" value="1"/>
</dbReference>
<dbReference type="STRING" id="593750.Metfor_1988"/>
<dbReference type="Proteomes" id="UP000010824">
    <property type="component" value="Chromosome"/>
</dbReference>
<dbReference type="PROSITE" id="PS51257">
    <property type="entry name" value="PROKAR_LIPOPROTEIN"/>
    <property type="match status" value="1"/>
</dbReference>
<organism evidence="3 4">
    <name type="scientific">Methanoregula formicica (strain DSM 22288 / NBRC 105244 / SMSP)</name>
    <dbReference type="NCBI Taxonomy" id="593750"/>
    <lineage>
        <taxon>Archaea</taxon>
        <taxon>Methanobacteriati</taxon>
        <taxon>Methanobacteriota</taxon>
        <taxon>Stenosarchaea group</taxon>
        <taxon>Methanomicrobia</taxon>
        <taxon>Methanomicrobiales</taxon>
        <taxon>Methanoregulaceae</taxon>
        <taxon>Methanoregula</taxon>
    </lineage>
</organism>
<dbReference type="Gene3D" id="1.25.40.1040">
    <property type="match status" value="1"/>
</dbReference>
<dbReference type="RefSeq" id="WP_015285965.1">
    <property type="nucleotide sequence ID" value="NC_019943.1"/>
</dbReference>
<evidence type="ECO:0000313" key="3">
    <source>
        <dbReference type="EMBL" id="AGB03002.1"/>
    </source>
</evidence>
<dbReference type="SUPFAM" id="SSF48452">
    <property type="entry name" value="TPR-like"/>
    <property type="match status" value="1"/>
</dbReference>
<reference evidence="3 4" key="2">
    <citation type="journal article" date="2014" name="Genome Announc.">
        <title>Complete Genome Sequence of Methanoregula formicica SMSPT, a Mesophilic Hydrogenotrophic Methanogen Isolated from a Methanogenic Upflow Anaerobic Sludge Blanket Reactor.</title>
        <authorList>
            <person name="Yamamoto K."/>
            <person name="Tamaki H."/>
            <person name="Cadillo-Quiroz H."/>
            <person name="Imachi H."/>
            <person name="Kyrpides N."/>
            <person name="Woyke T."/>
            <person name="Goodwin L."/>
            <person name="Zinder S.H."/>
            <person name="Kamagata Y."/>
            <person name="Liu W.T."/>
        </authorList>
    </citation>
    <scope>NUCLEOTIDE SEQUENCE [LARGE SCALE GENOMIC DNA]</scope>
    <source>
        <strain evidence="4">DSM 22288 / NBRC 105244 / SMSP</strain>
    </source>
</reference>
<dbReference type="eggNOG" id="arCOG03032">
    <property type="taxonomic scope" value="Archaea"/>
</dbReference>
<reference evidence="4" key="1">
    <citation type="submission" date="2011-12" db="EMBL/GenBank/DDBJ databases">
        <title>Complete sequence of Methanoregula formicicum SMSP.</title>
        <authorList>
            <person name="Lucas S."/>
            <person name="Han J."/>
            <person name="Lapidus A."/>
            <person name="Cheng J.-F."/>
            <person name="Goodwin L."/>
            <person name="Pitluck S."/>
            <person name="Peters L."/>
            <person name="Ovchinnikova G."/>
            <person name="Teshima H."/>
            <person name="Detter J.C."/>
            <person name="Han C."/>
            <person name="Tapia R."/>
            <person name="Land M."/>
            <person name="Hauser L."/>
            <person name="Kyrpides N."/>
            <person name="Ivanova N."/>
            <person name="Pagani I."/>
            <person name="Imachi H."/>
            <person name="Tamaki H."/>
            <person name="Sekiguchi Y."/>
            <person name="Kamagata Y."/>
            <person name="Cadillo-Quiroz H."/>
            <person name="Zinder S."/>
            <person name="Liu W.-T."/>
            <person name="Woyke T."/>
        </authorList>
    </citation>
    <scope>NUCLEOTIDE SEQUENCE [LARGE SCALE GENOMIC DNA]</scope>
    <source>
        <strain evidence="4">DSM 22288 / NBRC 105244 / SMSP</strain>
    </source>
</reference>
<dbReference type="AlphaFoldDB" id="L0HE41"/>
<keyword evidence="2" id="KW-0802">TPR repeat</keyword>